<keyword evidence="2" id="KW-0548">Nucleotidyltransferase</keyword>
<protein>
    <submittedName>
        <fullName evidence="2">Reverse transcriptase domain, Reverse transcriptase zinc-binding domain protein</fullName>
    </submittedName>
</protein>
<name>A0A2U1Q360_ARTAN</name>
<evidence type="ECO:0000313" key="2">
    <source>
        <dbReference type="EMBL" id="PWA92450.1"/>
    </source>
</evidence>
<dbReference type="InterPro" id="IPR026960">
    <property type="entry name" value="RVT-Znf"/>
</dbReference>
<reference evidence="2 3" key="1">
    <citation type="journal article" date="2018" name="Mol. Plant">
        <title>The genome of Artemisia annua provides insight into the evolution of Asteraceae family and artemisinin biosynthesis.</title>
        <authorList>
            <person name="Shen Q."/>
            <person name="Zhang L."/>
            <person name="Liao Z."/>
            <person name="Wang S."/>
            <person name="Yan T."/>
            <person name="Shi P."/>
            <person name="Liu M."/>
            <person name="Fu X."/>
            <person name="Pan Q."/>
            <person name="Wang Y."/>
            <person name="Lv Z."/>
            <person name="Lu X."/>
            <person name="Zhang F."/>
            <person name="Jiang W."/>
            <person name="Ma Y."/>
            <person name="Chen M."/>
            <person name="Hao X."/>
            <person name="Li L."/>
            <person name="Tang Y."/>
            <person name="Lv G."/>
            <person name="Zhou Y."/>
            <person name="Sun X."/>
            <person name="Brodelius P.E."/>
            <person name="Rose J.K.C."/>
            <person name="Tang K."/>
        </authorList>
    </citation>
    <scope>NUCLEOTIDE SEQUENCE [LARGE SCALE GENOMIC DNA]</scope>
    <source>
        <strain evidence="3">cv. Huhao1</strain>
        <tissue evidence="2">Leaf</tissue>
    </source>
</reference>
<accession>A0A2U1Q360</accession>
<dbReference type="EMBL" id="PKPP01000463">
    <property type="protein sequence ID" value="PWA92450.1"/>
    <property type="molecule type" value="Genomic_DNA"/>
</dbReference>
<dbReference type="Pfam" id="PF13966">
    <property type="entry name" value="zf-RVT"/>
    <property type="match status" value="1"/>
</dbReference>
<feature type="domain" description="Reverse transcriptase zinc-binding" evidence="1">
    <location>
        <begin position="93"/>
        <end position="170"/>
    </location>
</feature>
<organism evidence="2 3">
    <name type="scientific">Artemisia annua</name>
    <name type="common">Sweet wormwood</name>
    <dbReference type="NCBI Taxonomy" id="35608"/>
    <lineage>
        <taxon>Eukaryota</taxon>
        <taxon>Viridiplantae</taxon>
        <taxon>Streptophyta</taxon>
        <taxon>Embryophyta</taxon>
        <taxon>Tracheophyta</taxon>
        <taxon>Spermatophyta</taxon>
        <taxon>Magnoliopsida</taxon>
        <taxon>eudicotyledons</taxon>
        <taxon>Gunneridae</taxon>
        <taxon>Pentapetalae</taxon>
        <taxon>asterids</taxon>
        <taxon>campanulids</taxon>
        <taxon>Asterales</taxon>
        <taxon>Asteraceae</taxon>
        <taxon>Asteroideae</taxon>
        <taxon>Anthemideae</taxon>
        <taxon>Artemisiinae</taxon>
        <taxon>Artemisia</taxon>
    </lineage>
</organism>
<dbReference type="PANTHER" id="PTHR36617:SF16">
    <property type="entry name" value="OS04G0516500 PROTEIN"/>
    <property type="match status" value="1"/>
</dbReference>
<proteinExistence type="predicted"/>
<gene>
    <name evidence="2" type="ORF">CTI12_AA079190</name>
</gene>
<dbReference type="GO" id="GO:0003964">
    <property type="term" value="F:RNA-directed DNA polymerase activity"/>
    <property type="evidence" value="ECO:0007669"/>
    <property type="project" value="UniProtKB-KW"/>
</dbReference>
<comment type="caution">
    <text evidence="2">The sequence shown here is derived from an EMBL/GenBank/DDBJ whole genome shotgun (WGS) entry which is preliminary data.</text>
</comment>
<keyword evidence="2" id="KW-0695">RNA-directed DNA polymerase</keyword>
<evidence type="ECO:0000313" key="3">
    <source>
        <dbReference type="Proteomes" id="UP000245207"/>
    </source>
</evidence>
<evidence type="ECO:0000259" key="1">
    <source>
        <dbReference type="Pfam" id="PF13966"/>
    </source>
</evidence>
<dbReference type="AlphaFoldDB" id="A0A2U1Q360"/>
<sequence>MGNGNMASFWNDNWSGAGIVKDLYPRLYALENHKEVSVRDKLSDSSLTMSFRRHIRGGAEQVQFDALMSLVSLVNLVPSVDRWVWTLQSTSEFSVASIRKIIDGSRLKSDQSKTRWNKYVPIKTNVLAWKIKMDALPTRLNISRRGIDIQSISCPICNEGIESSHHLFFRYKYGKAACSQNLLLVVYRLRGCQFLWGVVYLDVVSPACV</sequence>
<dbReference type="PANTHER" id="PTHR36617">
    <property type="entry name" value="PROTEIN, PUTATIVE-RELATED"/>
    <property type="match status" value="1"/>
</dbReference>
<keyword evidence="2" id="KW-0808">Transferase</keyword>
<keyword evidence="3" id="KW-1185">Reference proteome</keyword>
<dbReference type="Proteomes" id="UP000245207">
    <property type="component" value="Unassembled WGS sequence"/>
</dbReference>